<dbReference type="Pfam" id="PF00307">
    <property type="entry name" value="CH"/>
    <property type="match status" value="1"/>
</dbReference>
<protein>
    <submittedName>
        <fullName evidence="12">Microtubule-associated protein RP/EB like protein</fullName>
    </submittedName>
</protein>
<dbReference type="InterPro" id="IPR036133">
    <property type="entry name" value="EB1_C_sf"/>
</dbReference>
<dbReference type="Proteomes" id="UP001057375">
    <property type="component" value="Unassembled WGS sequence"/>
</dbReference>
<name>A0ABQ5KMJ2_9EUKA</name>
<evidence type="ECO:0000256" key="6">
    <source>
        <dbReference type="ARBA" id="ARBA00022776"/>
    </source>
</evidence>
<sequence>MSSAYFIGKKQILDWVNDILKSHYKTIQDLSSGSAFLQILHIMYPKIVNISRVHFEATSVYEKEKNFKLLQYCLDKIGAKIFVDVKNLIKGKPMHTLELSQQFFSKFAGQLKSSEGVAEDPILVRRKAMEQHRKRSMGTSYQRGALSQSISRSGSLESAAEIAALKDKLVETERVAKAVEREKDFYFGKLRQVEILCQNLEDISSDVSSEVMDFAARIKSILYLTYEESIKEDSKF</sequence>
<keyword evidence="6" id="KW-0498">Mitosis</keyword>
<dbReference type="InterPro" id="IPR027328">
    <property type="entry name" value="MAPRE"/>
</dbReference>
<evidence type="ECO:0000313" key="12">
    <source>
        <dbReference type="EMBL" id="GKT32694.1"/>
    </source>
</evidence>
<evidence type="ECO:0000256" key="5">
    <source>
        <dbReference type="ARBA" id="ARBA00022701"/>
    </source>
</evidence>
<evidence type="ECO:0000259" key="11">
    <source>
        <dbReference type="PROSITE" id="PS51230"/>
    </source>
</evidence>
<evidence type="ECO:0000259" key="10">
    <source>
        <dbReference type="PROSITE" id="PS50021"/>
    </source>
</evidence>
<dbReference type="InterPro" id="IPR036872">
    <property type="entry name" value="CH_dom_sf"/>
</dbReference>
<keyword evidence="5 9" id="KW-0493">Microtubule</keyword>
<evidence type="ECO:0000256" key="1">
    <source>
        <dbReference type="ARBA" id="ARBA00004245"/>
    </source>
</evidence>
<comment type="similarity">
    <text evidence="2">Belongs to the MAPRE family.</text>
</comment>
<organism evidence="12 13">
    <name type="scientific">Aduncisulcus paluster</name>
    <dbReference type="NCBI Taxonomy" id="2918883"/>
    <lineage>
        <taxon>Eukaryota</taxon>
        <taxon>Metamonada</taxon>
        <taxon>Carpediemonas-like organisms</taxon>
        <taxon>Aduncisulcus</taxon>
    </lineage>
</organism>
<proteinExistence type="inferred from homology"/>
<gene>
    <name evidence="12" type="ORF">ADUPG1_006781</name>
</gene>
<keyword evidence="7" id="KW-0206">Cytoskeleton</keyword>
<dbReference type="Gene3D" id="1.10.418.10">
    <property type="entry name" value="Calponin-like domain"/>
    <property type="match status" value="1"/>
</dbReference>
<feature type="domain" description="Calponin-homology (CH)" evidence="10">
    <location>
        <begin position="6"/>
        <end position="108"/>
    </location>
</feature>
<keyword evidence="4" id="KW-0132">Cell division</keyword>
<dbReference type="SUPFAM" id="SSF47576">
    <property type="entry name" value="Calponin-homology domain, CH-domain"/>
    <property type="match status" value="1"/>
</dbReference>
<dbReference type="InterPro" id="IPR001715">
    <property type="entry name" value="CH_dom"/>
</dbReference>
<accession>A0ABQ5KMJ2</accession>
<evidence type="ECO:0000256" key="2">
    <source>
        <dbReference type="ARBA" id="ARBA00010729"/>
    </source>
</evidence>
<comment type="caution">
    <text evidence="12">The sequence shown here is derived from an EMBL/GenBank/DDBJ whole genome shotgun (WGS) entry which is preliminary data.</text>
</comment>
<evidence type="ECO:0000256" key="8">
    <source>
        <dbReference type="ARBA" id="ARBA00023306"/>
    </source>
</evidence>
<comment type="subcellular location">
    <subcellularLocation>
        <location evidence="1">Cytoplasm</location>
        <location evidence="1">Cytoskeleton</location>
    </subcellularLocation>
</comment>
<evidence type="ECO:0000256" key="9">
    <source>
        <dbReference type="PROSITE-ProRule" id="PRU00576"/>
    </source>
</evidence>
<evidence type="ECO:0000256" key="7">
    <source>
        <dbReference type="ARBA" id="ARBA00023212"/>
    </source>
</evidence>
<evidence type="ECO:0000256" key="4">
    <source>
        <dbReference type="ARBA" id="ARBA00022618"/>
    </source>
</evidence>
<dbReference type="EMBL" id="BQXS01010034">
    <property type="protein sequence ID" value="GKT32694.1"/>
    <property type="molecule type" value="Genomic_DNA"/>
</dbReference>
<reference evidence="12" key="1">
    <citation type="submission" date="2022-03" db="EMBL/GenBank/DDBJ databases">
        <title>Draft genome sequence of Aduncisulcus paluster, a free-living microaerophilic Fornicata.</title>
        <authorList>
            <person name="Yuyama I."/>
            <person name="Kume K."/>
            <person name="Tamura T."/>
            <person name="Inagaki Y."/>
            <person name="Hashimoto T."/>
        </authorList>
    </citation>
    <scope>NUCLEOTIDE SEQUENCE</scope>
    <source>
        <strain evidence="12">NY0171</strain>
    </source>
</reference>
<dbReference type="InterPro" id="IPR004953">
    <property type="entry name" value="EB1_C"/>
</dbReference>
<dbReference type="Pfam" id="PF03271">
    <property type="entry name" value="EB1"/>
    <property type="match status" value="1"/>
</dbReference>
<keyword evidence="3" id="KW-0963">Cytoplasm</keyword>
<evidence type="ECO:0000256" key="3">
    <source>
        <dbReference type="ARBA" id="ARBA00022490"/>
    </source>
</evidence>
<keyword evidence="13" id="KW-1185">Reference proteome</keyword>
<keyword evidence="8" id="KW-0131">Cell cycle</keyword>
<dbReference type="PROSITE" id="PS50021">
    <property type="entry name" value="CH"/>
    <property type="match status" value="1"/>
</dbReference>
<dbReference type="Gene3D" id="1.20.5.1430">
    <property type="match status" value="1"/>
</dbReference>
<dbReference type="PROSITE" id="PS51230">
    <property type="entry name" value="EB1_C"/>
    <property type="match status" value="1"/>
</dbReference>
<evidence type="ECO:0000313" key="13">
    <source>
        <dbReference type="Proteomes" id="UP001057375"/>
    </source>
</evidence>
<feature type="domain" description="EB1 C-terminal" evidence="11">
    <location>
        <begin position="154"/>
        <end position="231"/>
    </location>
</feature>
<dbReference type="PANTHER" id="PTHR10623">
    <property type="entry name" value="MICROTUBULE-ASSOCIATED PROTEIN RP/EB FAMILY MEMBER"/>
    <property type="match status" value="1"/>
</dbReference>
<dbReference type="SUPFAM" id="SSF140612">
    <property type="entry name" value="EB1 dimerisation domain-like"/>
    <property type="match status" value="1"/>
</dbReference>